<dbReference type="EMBL" id="JAACXV010014549">
    <property type="protein sequence ID" value="KAF7266349.1"/>
    <property type="molecule type" value="Genomic_DNA"/>
</dbReference>
<accession>A0A834HQT8</accession>
<comment type="caution">
    <text evidence="1">The sequence shown here is derived from an EMBL/GenBank/DDBJ whole genome shotgun (WGS) entry which is preliminary data.</text>
</comment>
<dbReference type="Proteomes" id="UP000625711">
    <property type="component" value="Unassembled WGS sequence"/>
</dbReference>
<keyword evidence="2" id="KW-1185">Reference proteome</keyword>
<evidence type="ECO:0000313" key="1">
    <source>
        <dbReference type="EMBL" id="KAF7266349.1"/>
    </source>
</evidence>
<proteinExistence type="predicted"/>
<evidence type="ECO:0000313" key="2">
    <source>
        <dbReference type="Proteomes" id="UP000625711"/>
    </source>
</evidence>
<dbReference type="AlphaFoldDB" id="A0A834HQT8"/>
<name>A0A834HQT8_RHYFE</name>
<gene>
    <name evidence="1" type="ORF">GWI33_020377</name>
</gene>
<protein>
    <submittedName>
        <fullName evidence="1">Uncharacterized protein</fullName>
    </submittedName>
</protein>
<reference evidence="1" key="1">
    <citation type="submission" date="2020-08" db="EMBL/GenBank/DDBJ databases">
        <title>Genome sequencing and assembly of the red palm weevil Rhynchophorus ferrugineus.</title>
        <authorList>
            <person name="Dias G.B."/>
            <person name="Bergman C.M."/>
            <person name="Manee M."/>
        </authorList>
    </citation>
    <scope>NUCLEOTIDE SEQUENCE</scope>
    <source>
        <strain evidence="1">AA-2017</strain>
        <tissue evidence="1">Whole larva</tissue>
    </source>
</reference>
<sequence>MVSCSIKYNLGNTKVGYDMGSHKDDTDPEQEVLASGLHEDSFIDLSAGGKKKPSIITFNSCIKEGVGTTDKL</sequence>
<organism evidence="1 2">
    <name type="scientific">Rhynchophorus ferrugineus</name>
    <name type="common">Red palm weevil</name>
    <name type="synonym">Curculio ferrugineus</name>
    <dbReference type="NCBI Taxonomy" id="354439"/>
    <lineage>
        <taxon>Eukaryota</taxon>
        <taxon>Metazoa</taxon>
        <taxon>Ecdysozoa</taxon>
        <taxon>Arthropoda</taxon>
        <taxon>Hexapoda</taxon>
        <taxon>Insecta</taxon>
        <taxon>Pterygota</taxon>
        <taxon>Neoptera</taxon>
        <taxon>Endopterygota</taxon>
        <taxon>Coleoptera</taxon>
        <taxon>Polyphaga</taxon>
        <taxon>Cucujiformia</taxon>
        <taxon>Curculionidae</taxon>
        <taxon>Dryophthorinae</taxon>
        <taxon>Rhynchophorus</taxon>
    </lineage>
</organism>